<feature type="compositionally biased region" description="Basic and acidic residues" evidence="12">
    <location>
        <begin position="880"/>
        <end position="898"/>
    </location>
</feature>
<evidence type="ECO:0000256" key="6">
    <source>
        <dbReference type="ARBA" id="ARBA00022840"/>
    </source>
</evidence>
<keyword evidence="6 11" id="KW-0067">ATP-binding</keyword>
<dbReference type="InterPro" id="IPR050108">
    <property type="entry name" value="CDK"/>
</dbReference>
<feature type="compositionally biased region" description="Basic and acidic residues" evidence="12">
    <location>
        <begin position="603"/>
        <end position="871"/>
    </location>
</feature>
<dbReference type="Gene3D" id="3.30.200.20">
    <property type="entry name" value="Phosphorylase Kinase, domain 1"/>
    <property type="match status" value="1"/>
</dbReference>
<feature type="compositionally biased region" description="Polar residues" evidence="12">
    <location>
        <begin position="1"/>
        <end position="30"/>
    </location>
</feature>
<dbReference type="EMBL" id="BDSP01000197">
    <property type="protein sequence ID" value="GAX23152.1"/>
    <property type="molecule type" value="Genomic_DNA"/>
</dbReference>
<keyword evidence="15" id="KW-1185">Reference proteome</keyword>
<dbReference type="InterPro" id="IPR011009">
    <property type="entry name" value="Kinase-like_dom_sf"/>
</dbReference>
<dbReference type="InterPro" id="IPR000719">
    <property type="entry name" value="Prot_kinase_dom"/>
</dbReference>
<dbReference type="InterPro" id="IPR008271">
    <property type="entry name" value="Ser/Thr_kinase_AS"/>
</dbReference>
<dbReference type="Pfam" id="PF00069">
    <property type="entry name" value="Pkinase"/>
    <property type="match status" value="1"/>
</dbReference>
<proteinExistence type="inferred from homology"/>
<evidence type="ECO:0000256" key="5">
    <source>
        <dbReference type="ARBA" id="ARBA00022777"/>
    </source>
</evidence>
<dbReference type="PROSITE" id="PS00108">
    <property type="entry name" value="PROTEIN_KINASE_ST"/>
    <property type="match status" value="1"/>
</dbReference>
<dbReference type="PROSITE" id="PS00107">
    <property type="entry name" value="PROTEIN_KINASE_ATP"/>
    <property type="match status" value="1"/>
</dbReference>
<evidence type="ECO:0000313" key="15">
    <source>
        <dbReference type="Proteomes" id="UP000198406"/>
    </source>
</evidence>
<dbReference type="GO" id="GO:0000307">
    <property type="term" value="C:cyclin-dependent protein kinase holoenzyme complex"/>
    <property type="evidence" value="ECO:0007669"/>
    <property type="project" value="TreeGrafter"/>
</dbReference>
<evidence type="ECO:0000256" key="1">
    <source>
        <dbReference type="ARBA" id="ARBA00006485"/>
    </source>
</evidence>
<comment type="subunit">
    <text evidence="7">May form a complex composed of at least the catalytic subunit CRK2 and a cyclin.</text>
</comment>
<feature type="compositionally biased region" description="Basic and acidic residues" evidence="12">
    <location>
        <begin position="571"/>
        <end position="587"/>
    </location>
</feature>
<evidence type="ECO:0000256" key="4">
    <source>
        <dbReference type="ARBA" id="ARBA00022741"/>
    </source>
</evidence>
<evidence type="ECO:0000256" key="11">
    <source>
        <dbReference type="PROSITE-ProRule" id="PRU10141"/>
    </source>
</evidence>
<dbReference type="PANTHER" id="PTHR24056:SF546">
    <property type="entry name" value="CYCLIN-DEPENDENT KINASE 12"/>
    <property type="match status" value="1"/>
</dbReference>
<dbReference type="PANTHER" id="PTHR24056">
    <property type="entry name" value="CELL DIVISION PROTEIN KINASE"/>
    <property type="match status" value="1"/>
</dbReference>
<dbReference type="OrthoDB" id="28397at2759"/>
<keyword evidence="4 11" id="KW-0547">Nucleotide-binding</keyword>
<dbReference type="GO" id="GO:0005634">
    <property type="term" value="C:nucleus"/>
    <property type="evidence" value="ECO:0007669"/>
    <property type="project" value="TreeGrafter"/>
</dbReference>
<keyword evidence="3" id="KW-0808">Transferase</keyword>
<feature type="binding site" evidence="11">
    <location>
        <position position="81"/>
    </location>
    <ligand>
        <name>ATP</name>
        <dbReference type="ChEBI" id="CHEBI:30616"/>
    </ligand>
</feature>
<keyword evidence="5" id="KW-0418">Kinase</keyword>
<feature type="domain" description="Protein kinase" evidence="13">
    <location>
        <begin position="52"/>
        <end position="400"/>
    </location>
</feature>
<organism evidence="14 15">
    <name type="scientific">Fistulifera solaris</name>
    <name type="common">Oleaginous diatom</name>
    <dbReference type="NCBI Taxonomy" id="1519565"/>
    <lineage>
        <taxon>Eukaryota</taxon>
        <taxon>Sar</taxon>
        <taxon>Stramenopiles</taxon>
        <taxon>Ochrophyta</taxon>
        <taxon>Bacillariophyta</taxon>
        <taxon>Bacillariophyceae</taxon>
        <taxon>Bacillariophycidae</taxon>
        <taxon>Naviculales</taxon>
        <taxon>Naviculaceae</taxon>
        <taxon>Fistulifera</taxon>
    </lineage>
</organism>
<evidence type="ECO:0000256" key="2">
    <source>
        <dbReference type="ARBA" id="ARBA00022527"/>
    </source>
</evidence>
<evidence type="ECO:0000259" key="13">
    <source>
        <dbReference type="PROSITE" id="PS50011"/>
    </source>
</evidence>
<dbReference type="InterPro" id="IPR017441">
    <property type="entry name" value="Protein_kinase_ATP_BS"/>
</dbReference>
<feature type="region of interest" description="Disordered" evidence="12">
    <location>
        <begin position="497"/>
        <end position="946"/>
    </location>
</feature>
<dbReference type="Proteomes" id="UP000198406">
    <property type="component" value="Unassembled WGS sequence"/>
</dbReference>
<reference evidence="14 15" key="1">
    <citation type="journal article" date="2015" name="Plant Cell">
        <title>Oil accumulation by the oleaginous diatom Fistulifera solaris as revealed by the genome and transcriptome.</title>
        <authorList>
            <person name="Tanaka T."/>
            <person name="Maeda Y."/>
            <person name="Veluchamy A."/>
            <person name="Tanaka M."/>
            <person name="Abida H."/>
            <person name="Marechal E."/>
            <person name="Bowler C."/>
            <person name="Muto M."/>
            <person name="Sunaga Y."/>
            <person name="Tanaka M."/>
            <person name="Yoshino T."/>
            <person name="Taniguchi T."/>
            <person name="Fukuda Y."/>
            <person name="Nemoto M."/>
            <person name="Matsumoto M."/>
            <person name="Wong P.S."/>
            <person name="Aburatani S."/>
            <person name="Fujibuchi W."/>
        </authorList>
    </citation>
    <scope>NUCLEOTIDE SEQUENCE [LARGE SCALE GENOMIC DNA]</scope>
    <source>
        <strain evidence="14 15">JPCC DA0580</strain>
    </source>
</reference>
<evidence type="ECO:0000256" key="10">
    <source>
        <dbReference type="ARBA" id="ARBA00042858"/>
    </source>
</evidence>
<protein>
    <recommendedName>
        <fullName evidence="8">Cyclin-dependent kinase 2 homolog</fullName>
    </recommendedName>
    <alternativeName>
        <fullName evidence="9">Cell division control protein 2 homolog</fullName>
    </alternativeName>
    <alternativeName>
        <fullName evidence="10">cdc2-related kinase 2</fullName>
    </alternativeName>
</protein>
<dbReference type="GO" id="GO:0005524">
    <property type="term" value="F:ATP binding"/>
    <property type="evidence" value="ECO:0007669"/>
    <property type="project" value="UniProtKB-UniRule"/>
</dbReference>
<evidence type="ECO:0000256" key="12">
    <source>
        <dbReference type="SAM" id="MobiDB-lite"/>
    </source>
</evidence>
<evidence type="ECO:0000256" key="7">
    <source>
        <dbReference type="ARBA" id="ARBA00038543"/>
    </source>
</evidence>
<feature type="compositionally biased region" description="Basic residues" evidence="12">
    <location>
        <begin position="590"/>
        <end position="602"/>
    </location>
</feature>
<evidence type="ECO:0000256" key="9">
    <source>
        <dbReference type="ARBA" id="ARBA00041902"/>
    </source>
</evidence>
<dbReference type="SMART" id="SM00220">
    <property type="entry name" value="S_TKc"/>
    <property type="match status" value="1"/>
</dbReference>
<evidence type="ECO:0000313" key="14">
    <source>
        <dbReference type="EMBL" id="GAX23152.1"/>
    </source>
</evidence>
<dbReference type="InParanoid" id="A0A1Z5KAG3"/>
<dbReference type="SUPFAM" id="SSF56112">
    <property type="entry name" value="Protein kinase-like (PK-like)"/>
    <property type="match status" value="1"/>
</dbReference>
<dbReference type="GO" id="GO:0008353">
    <property type="term" value="F:RNA polymerase II CTD heptapeptide repeat kinase activity"/>
    <property type="evidence" value="ECO:0007669"/>
    <property type="project" value="TreeGrafter"/>
</dbReference>
<evidence type="ECO:0000256" key="8">
    <source>
        <dbReference type="ARBA" id="ARBA00039612"/>
    </source>
</evidence>
<sequence length="946" mass="110022">MSYNHPSNLSGQPPSSGQLHHNNTITPDTATSHDDNNLWNHRNRMTRTLAHYDLTSKIGSGTYGEVYSAYCKDTQQVVALKKLRPHLHTQTTMGTSLQQIREIKILKRLQHPNLLRLIEVVTSKGVEHLDPEDEPLVPSSSKPDKPLVIDVREKYKGNLFLVLEYLPHDLSGLLDIGHPFTSVQIKCIIQQLLQALSYLHQHKYIHRDIKSSNILLDNHFRLKLADFGLARSIEPPIYQSVSSSSSSSLGGGKSSNSNSNDTLLLTNKVITLWYRPPEILVGTQEYGPAVDIWSVGCILAELFLGKPLFPGKTELDQFQLILNMMGTPADDTWDYMQNQLKKDPKRNASGMTVPKHLPNRLKLKYESKIPESALALLERMLEWDPRKRVSAANALQHKYFWLEPVAPQDPAQLGRIFEDEGVHFHEFQTKKKRKEAKAAAEQAKEEALLKGRTPDEAQAKFDRVYQSLMKRVVQEGFQQKEPISKSISAVELALPNSSNFKSKHGNAGIKNASVLKSRGHSDTDLSRDSNNKRNRDKSSKKQQRNHHDPLNSDKEEGEEDGNSHTNKKQKRDSDGRRNSREGDDVSRSRSGSRKKKRKNRGDRRRDYKIDRPVDNDYGRLRDGDRSREMDRPRDINRPRDKDRPHDIDRSRDMDRPRDLDRRRGMDRLRDMEPPRDMERPRDMDRSRDMNRPRDMDRRPHDIDRSRETEHPRDSDRPGFKDRPRDIDRARDMDRPRDMGRPHDMDRARDMDRPRDLGRPHDMDRARDMDRSRDLARPHDMDRARDMDRPRDLGRPHDMDRARDMDRPRDLGRPYDLDRSRDMARPKDIQRERYERERQDNGRRERDRDNDPNRSRRDEDLNRFRDPPRNPDSHYGPGSSDPDRRGLVRSNDRMGHPPFEDPGYYGRPMPGGTGRGPPPPLPPQRDGSRRRGNYMDPPLHGERGRRR</sequence>
<gene>
    <name evidence="14" type="ORF">FisN_33Lh044</name>
</gene>
<dbReference type="PROSITE" id="PS50011">
    <property type="entry name" value="PROTEIN_KINASE_DOM"/>
    <property type="match status" value="1"/>
</dbReference>
<dbReference type="Gene3D" id="1.10.510.10">
    <property type="entry name" value="Transferase(Phosphotransferase) domain 1"/>
    <property type="match status" value="1"/>
</dbReference>
<evidence type="ECO:0000256" key="3">
    <source>
        <dbReference type="ARBA" id="ARBA00022679"/>
    </source>
</evidence>
<accession>A0A1Z5KAG3</accession>
<name>A0A1Z5KAG3_FISSO</name>
<keyword evidence="2" id="KW-0723">Serine/threonine-protein kinase</keyword>
<feature type="compositionally biased region" description="Basic and acidic residues" evidence="12">
    <location>
        <begin position="519"/>
        <end position="554"/>
    </location>
</feature>
<comment type="caution">
    <text evidence="14">The sequence shown here is derived from an EMBL/GenBank/DDBJ whole genome shotgun (WGS) entry which is preliminary data.</text>
</comment>
<feature type="region of interest" description="Disordered" evidence="12">
    <location>
        <begin position="1"/>
        <end position="38"/>
    </location>
</feature>
<comment type="similarity">
    <text evidence="1">Belongs to the protein kinase superfamily. CMGC Ser/Thr protein kinase family. CDC2/CDKX subfamily.</text>
</comment>
<dbReference type="GO" id="GO:0032968">
    <property type="term" value="P:positive regulation of transcription elongation by RNA polymerase II"/>
    <property type="evidence" value="ECO:0007669"/>
    <property type="project" value="TreeGrafter"/>
</dbReference>
<dbReference type="AlphaFoldDB" id="A0A1Z5KAG3"/>